<feature type="transmembrane region" description="Helical" evidence="1">
    <location>
        <begin position="12"/>
        <end position="37"/>
    </location>
</feature>
<keyword evidence="1" id="KW-0812">Transmembrane</keyword>
<keyword evidence="1" id="KW-1133">Transmembrane helix</keyword>
<protein>
    <submittedName>
        <fullName evidence="2">Membrane-flanked domain protein</fullName>
    </submittedName>
</protein>
<accession>G0EGD8</accession>
<dbReference type="EMBL" id="CP002838">
    <property type="protein sequence ID" value="AEM39163.1"/>
    <property type="molecule type" value="Genomic_DNA"/>
</dbReference>
<dbReference type="STRING" id="694429.Pyrfu_1304"/>
<dbReference type="RefSeq" id="WP_014026840.1">
    <property type="nucleotide sequence ID" value="NC_015931.1"/>
</dbReference>
<dbReference type="GeneID" id="11138487"/>
<dbReference type="Proteomes" id="UP000001037">
    <property type="component" value="Chromosome"/>
</dbReference>
<gene>
    <name evidence="2" type="ordered locus">Pyrfu_1304</name>
</gene>
<keyword evidence="1" id="KW-0472">Membrane</keyword>
<dbReference type="InParanoid" id="G0EGD8"/>
<dbReference type="AlphaFoldDB" id="G0EGD8"/>
<dbReference type="KEGG" id="pfm:Pyrfu_1304"/>
<proteinExistence type="predicted"/>
<name>G0EGD8_PYRF1</name>
<evidence type="ECO:0000313" key="2">
    <source>
        <dbReference type="EMBL" id="AEM39163.1"/>
    </source>
</evidence>
<organism evidence="2 3">
    <name type="scientific">Pyrolobus fumarii (strain DSM 11204 / 1A)</name>
    <dbReference type="NCBI Taxonomy" id="694429"/>
    <lineage>
        <taxon>Archaea</taxon>
        <taxon>Thermoproteota</taxon>
        <taxon>Thermoprotei</taxon>
        <taxon>Desulfurococcales</taxon>
        <taxon>Pyrodictiaceae</taxon>
        <taxon>Pyrolobus</taxon>
    </lineage>
</organism>
<dbReference type="HOGENOM" id="CLU_2581555_0_0_2"/>
<feature type="transmembrane region" description="Helical" evidence="1">
    <location>
        <begin position="43"/>
        <end position="62"/>
    </location>
</feature>
<evidence type="ECO:0000256" key="1">
    <source>
        <dbReference type="SAM" id="Phobius"/>
    </source>
</evidence>
<keyword evidence="3" id="KW-1185">Reference proteome</keyword>
<reference evidence="2 3" key="1">
    <citation type="journal article" date="2011" name="Stand. Genomic Sci.">
        <title>Complete genome sequence of the hyperthermophilic chemolithoautotroph Pyrolobus fumarii type strain (1A).</title>
        <authorList>
            <person name="Anderson I."/>
            <person name="Goker M."/>
            <person name="Nolan M."/>
            <person name="Lucas S."/>
            <person name="Hammon N."/>
            <person name="Deshpande S."/>
            <person name="Cheng J.F."/>
            <person name="Tapia R."/>
            <person name="Han C."/>
            <person name="Goodwin L."/>
            <person name="Pitluck S."/>
            <person name="Huntemann M."/>
            <person name="Liolios K."/>
            <person name="Ivanova N."/>
            <person name="Pagani I."/>
            <person name="Mavromatis K."/>
            <person name="Ovchinikova G."/>
            <person name="Pati A."/>
            <person name="Chen A."/>
            <person name="Palaniappan K."/>
            <person name="Land M."/>
            <person name="Hauser L."/>
            <person name="Brambilla E.M."/>
            <person name="Huber H."/>
            <person name="Yasawong M."/>
            <person name="Rohde M."/>
            <person name="Spring S."/>
            <person name="Abt B."/>
            <person name="Sikorski J."/>
            <person name="Wirth R."/>
            <person name="Detter J.C."/>
            <person name="Woyke T."/>
            <person name="Bristow J."/>
            <person name="Eisen J.A."/>
            <person name="Markowitz V."/>
            <person name="Hugenholtz P."/>
            <person name="Kyrpides N.C."/>
            <person name="Klenk H.P."/>
            <person name="Lapidus A."/>
        </authorList>
    </citation>
    <scope>NUCLEOTIDE SEQUENCE [LARGE SCALE GENOMIC DNA]</scope>
    <source>
        <strain evidence="3">DSM 11204 / 1A</strain>
    </source>
</reference>
<evidence type="ECO:0000313" key="3">
    <source>
        <dbReference type="Proteomes" id="UP000001037"/>
    </source>
</evidence>
<sequence>MRRPRLLRAILVPLLLVLYGALGLILIIILVGILASGVRGGDVVASVARLSIAALVFMVWLYSWRRFTLWVRDSACRARV</sequence>